<organism evidence="2 3">
    <name type="scientific">Actinoplanes sichuanensis</name>
    <dbReference type="NCBI Taxonomy" id="512349"/>
    <lineage>
        <taxon>Bacteria</taxon>
        <taxon>Bacillati</taxon>
        <taxon>Actinomycetota</taxon>
        <taxon>Actinomycetes</taxon>
        <taxon>Micromonosporales</taxon>
        <taxon>Micromonosporaceae</taxon>
        <taxon>Actinoplanes</taxon>
    </lineage>
</organism>
<sequence length="300" mass="32028">MTRSFAPPSRRVLADCVRAAIAAPSLHNSQPWMFRITGPAVEVRADPARRLAAADPAGREQLISVGAAILNLRLALRRAGYRIEVHLLPDPADPDFAARAVAVHPAPADELTTSLAAAIPHRHTNRDEFARVPVPAAALARLRDAAAKEDATLTVSDPSVVAELARSADRRLRSQDDYRRELLRWTGPEARHDGVPGWAAGSAPMFGPHTTIMVLATDGDTPLDWLRAGQALQRVLLTATLLGLATTPISQPVEVPAVRAALLGGSAGACPQMVLRVGYGRVCGRSPRRALDEVLQPEGD</sequence>
<accession>A0ABW4AC16</accession>
<protein>
    <submittedName>
        <fullName evidence="2">Nitroreductase family protein</fullName>
    </submittedName>
</protein>
<keyword evidence="3" id="KW-1185">Reference proteome</keyword>
<dbReference type="PANTHER" id="PTHR23026:SF123">
    <property type="entry name" value="NAD(P)H NITROREDUCTASE RV3131-RELATED"/>
    <property type="match status" value="1"/>
</dbReference>
<dbReference type="EMBL" id="JBHTMK010000034">
    <property type="protein sequence ID" value="MFD1368276.1"/>
    <property type="molecule type" value="Genomic_DNA"/>
</dbReference>
<name>A0ABW4AC16_9ACTN</name>
<dbReference type="InterPro" id="IPR000415">
    <property type="entry name" value="Nitroreductase-like"/>
</dbReference>
<dbReference type="InterPro" id="IPR050627">
    <property type="entry name" value="Nitroreductase/BluB"/>
</dbReference>
<dbReference type="InterPro" id="IPR029479">
    <property type="entry name" value="Nitroreductase"/>
</dbReference>
<dbReference type="RefSeq" id="WP_317796496.1">
    <property type="nucleotide sequence ID" value="NZ_AP028461.1"/>
</dbReference>
<proteinExistence type="predicted"/>
<dbReference type="Pfam" id="PF00881">
    <property type="entry name" value="Nitroreductase"/>
    <property type="match status" value="1"/>
</dbReference>
<reference evidence="3" key="1">
    <citation type="journal article" date="2019" name="Int. J. Syst. Evol. Microbiol.">
        <title>The Global Catalogue of Microorganisms (GCM) 10K type strain sequencing project: providing services to taxonomists for standard genome sequencing and annotation.</title>
        <authorList>
            <consortium name="The Broad Institute Genomics Platform"/>
            <consortium name="The Broad Institute Genome Sequencing Center for Infectious Disease"/>
            <person name="Wu L."/>
            <person name="Ma J."/>
        </authorList>
    </citation>
    <scope>NUCLEOTIDE SEQUENCE [LARGE SCALE GENOMIC DNA]</scope>
    <source>
        <strain evidence="3">CCM 7526</strain>
    </source>
</reference>
<dbReference type="Proteomes" id="UP001597183">
    <property type="component" value="Unassembled WGS sequence"/>
</dbReference>
<evidence type="ECO:0000313" key="2">
    <source>
        <dbReference type="EMBL" id="MFD1368276.1"/>
    </source>
</evidence>
<evidence type="ECO:0000313" key="3">
    <source>
        <dbReference type="Proteomes" id="UP001597183"/>
    </source>
</evidence>
<evidence type="ECO:0000259" key="1">
    <source>
        <dbReference type="Pfam" id="PF00881"/>
    </source>
</evidence>
<feature type="domain" description="Nitroreductase" evidence="1">
    <location>
        <begin position="121"/>
        <end position="279"/>
    </location>
</feature>
<gene>
    <name evidence="2" type="ORF">ACFQ5G_23225</name>
</gene>
<dbReference type="PANTHER" id="PTHR23026">
    <property type="entry name" value="NADPH NITROREDUCTASE"/>
    <property type="match status" value="1"/>
</dbReference>
<dbReference type="SUPFAM" id="SSF55469">
    <property type="entry name" value="FMN-dependent nitroreductase-like"/>
    <property type="match status" value="2"/>
</dbReference>
<dbReference type="Gene3D" id="3.40.109.10">
    <property type="entry name" value="NADH Oxidase"/>
    <property type="match status" value="1"/>
</dbReference>
<comment type="caution">
    <text evidence="2">The sequence shown here is derived from an EMBL/GenBank/DDBJ whole genome shotgun (WGS) entry which is preliminary data.</text>
</comment>